<dbReference type="InterPro" id="IPR036390">
    <property type="entry name" value="WH_DNA-bd_sf"/>
</dbReference>
<dbReference type="PANTHER" id="PTHR43537">
    <property type="entry name" value="TRANSCRIPTIONAL REGULATOR, GNTR FAMILY"/>
    <property type="match status" value="1"/>
</dbReference>
<comment type="caution">
    <text evidence="5">The sequence shown here is derived from an EMBL/GenBank/DDBJ whole genome shotgun (WGS) entry which is preliminary data.</text>
</comment>
<protein>
    <submittedName>
        <fullName evidence="5">FadR family transcriptional regulator</fullName>
    </submittedName>
</protein>
<dbReference type="SMART" id="SM00345">
    <property type="entry name" value="HTH_GNTR"/>
    <property type="match status" value="2"/>
</dbReference>
<organism evidence="5 6">
    <name type="scientific">Spongiibacter thalassae</name>
    <dbReference type="NCBI Taxonomy" id="2721624"/>
    <lineage>
        <taxon>Bacteria</taxon>
        <taxon>Pseudomonadati</taxon>
        <taxon>Pseudomonadota</taxon>
        <taxon>Gammaproteobacteria</taxon>
        <taxon>Cellvibrionales</taxon>
        <taxon>Spongiibacteraceae</taxon>
        <taxon>Spongiibacter</taxon>
    </lineage>
</organism>
<keyword evidence="1" id="KW-0805">Transcription regulation</keyword>
<dbReference type="RefSeq" id="WP_168450084.1">
    <property type="nucleotide sequence ID" value="NZ_JAAWWK010000003.1"/>
</dbReference>
<dbReference type="PANTHER" id="PTHR43537:SF5">
    <property type="entry name" value="UXU OPERON TRANSCRIPTIONAL REGULATOR"/>
    <property type="match status" value="1"/>
</dbReference>
<dbReference type="SUPFAM" id="SSF46785">
    <property type="entry name" value="Winged helix' DNA-binding domain"/>
    <property type="match status" value="2"/>
</dbReference>
<dbReference type="PROSITE" id="PS50949">
    <property type="entry name" value="HTH_GNTR"/>
    <property type="match status" value="2"/>
</dbReference>
<evidence type="ECO:0000256" key="3">
    <source>
        <dbReference type="ARBA" id="ARBA00023163"/>
    </source>
</evidence>
<evidence type="ECO:0000259" key="4">
    <source>
        <dbReference type="PROSITE" id="PS50949"/>
    </source>
</evidence>
<dbReference type="Pfam" id="PF07729">
    <property type="entry name" value="FCD"/>
    <property type="match status" value="2"/>
</dbReference>
<proteinExistence type="predicted"/>
<keyword evidence="2" id="KW-0238">DNA-binding</keyword>
<dbReference type="Pfam" id="PF00392">
    <property type="entry name" value="GntR"/>
    <property type="match status" value="2"/>
</dbReference>
<evidence type="ECO:0000256" key="2">
    <source>
        <dbReference type="ARBA" id="ARBA00023125"/>
    </source>
</evidence>
<evidence type="ECO:0000256" key="1">
    <source>
        <dbReference type="ARBA" id="ARBA00023015"/>
    </source>
</evidence>
<evidence type="ECO:0000313" key="6">
    <source>
        <dbReference type="Proteomes" id="UP000765845"/>
    </source>
</evidence>
<dbReference type="Gene3D" id="1.20.120.530">
    <property type="entry name" value="GntR ligand-binding domain-like"/>
    <property type="match status" value="2"/>
</dbReference>
<reference evidence="5 6" key="1">
    <citation type="submission" date="2020-04" db="EMBL/GenBank/DDBJ databases">
        <authorList>
            <person name="Yoon J."/>
        </authorList>
    </citation>
    <scope>NUCLEOTIDE SEQUENCE [LARGE SCALE GENOMIC DNA]</scope>
    <source>
        <strain evidence="5 6">KMU-166</strain>
    </source>
</reference>
<feature type="domain" description="HTH gntR-type" evidence="4">
    <location>
        <begin position="253"/>
        <end position="323"/>
    </location>
</feature>
<dbReference type="SMART" id="SM00895">
    <property type="entry name" value="FCD"/>
    <property type="match status" value="2"/>
</dbReference>
<dbReference type="InterPro" id="IPR011711">
    <property type="entry name" value="GntR_C"/>
</dbReference>
<keyword evidence="6" id="KW-1185">Reference proteome</keyword>
<dbReference type="EMBL" id="JAAWWK010000003">
    <property type="protein sequence ID" value="NKI17526.1"/>
    <property type="molecule type" value="Genomic_DNA"/>
</dbReference>
<sequence>MDHSVGNDPKRAHALAKQMIQDIVAGSLGADAFLGREPVLLERYGVSRDTFREALRQLEWLGIVRTQRGARGGVYVQPPNQSAVVNVLRDYIDFSQPGFGDLLAVRRVLEQELLHAAIARLEDRDIVRLRILQGQFQRDMSREHFVMLLFRFYRQLMDIADNEVITLSLMPLLFVTVDLANFETLSDSAFADNSERAWHTLSALLDELIGGNVVAASGLLLRFLDFTGASVPDQIAALHNAESYPDWFDARRNKLARGLIYRIHQDIRRSGCQQGDHLGTEAELMARYDVSRNTFREACRVLEVVGLVAVQKGRDGGLKVAQPRPDNAISAVVYYLNAVKVSYLSLTRVRNAVELAAVPAAVSSLSDQAAEHLTELLAVQKAVVGDKRFAAAAIATQKAMIRYCGNPIMIFYYDALLDSIYYRDQGAVALTRLMEHAEPITASQSVIIDAMLHRDRALARRRVLQHHAAIEKYVGSM</sequence>
<dbReference type="InterPro" id="IPR000524">
    <property type="entry name" value="Tscrpt_reg_HTH_GntR"/>
</dbReference>
<gene>
    <name evidence="5" type="ORF">HCU74_08855</name>
</gene>
<dbReference type="InterPro" id="IPR036388">
    <property type="entry name" value="WH-like_DNA-bd_sf"/>
</dbReference>
<keyword evidence="3" id="KW-0804">Transcription</keyword>
<dbReference type="SUPFAM" id="SSF48008">
    <property type="entry name" value="GntR ligand-binding domain-like"/>
    <property type="match status" value="2"/>
</dbReference>
<dbReference type="Gene3D" id="1.10.10.10">
    <property type="entry name" value="Winged helix-like DNA-binding domain superfamily/Winged helix DNA-binding domain"/>
    <property type="match status" value="2"/>
</dbReference>
<accession>A0ABX1GEE4</accession>
<dbReference type="Proteomes" id="UP000765845">
    <property type="component" value="Unassembled WGS sequence"/>
</dbReference>
<evidence type="ECO:0000313" key="5">
    <source>
        <dbReference type="EMBL" id="NKI17526.1"/>
    </source>
</evidence>
<feature type="domain" description="HTH gntR-type" evidence="4">
    <location>
        <begin position="9"/>
        <end position="79"/>
    </location>
</feature>
<dbReference type="InterPro" id="IPR008920">
    <property type="entry name" value="TF_FadR/GntR_C"/>
</dbReference>
<name>A0ABX1GEE4_9GAMM</name>